<keyword evidence="2" id="KW-1185">Reference proteome</keyword>
<evidence type="ECO:0000313" key="1">
    <source>
        <dbReference type="EMBL" id="BCB77805.1"/>
    </source>
</evidence>
<dbReference type="AlphaFoldDB" id="A0A6F8XVF0"/>
<proteinExistence type="predicted"/>
<dbReference type="KEGG" id="pfla:Pflav_042150"/>
<dbReference type="Proteomes" id="UP000502508">
    <property type="component" value="Chromosome"/>
</dbReference>
<reference evidence="1 2" key="1">
    <citation type="submission" date="2020-03" db="EMBL/GenBank/DDBJ databases">
        <title>Whole genome shotgun sequence of Phytohabitans flavus NBRC 107702.</title>
        <authorList>
            <person name="Komaki H."/>
            <person name="Tamura T."/>
        </authorList>
    </citation>
    <scope>NUCLEOTIDE SEQUENCE [LARGE SCALE GENOMIC DNA]</scope>
    <source>
        <strain evidence="1 2">NBRC 107702</strain>
    </source>
</reference>
<evidence type="ECO:0000313" key="2">
    <source>
        <dbReference type="Proteomes" id="UP000502508"/>
    </source>
</evidence>
<reference evidence="1 2" key="2">
    <citation type="submission" date="2020-03" db="EMBL/GenBank/DDBJ databases">
        <authorList>
            <person name="Ichikawa N."/>
            <person name="Kimura A."/>
            <person name="Kitahashi Y."/>
            <person name="Uohara A."/>
        </authorList>
    </citation>
    <scope>NUCLEOTIDE SEQUENCE [LARGE SCALE GENOMIC DNA]</scope>
    <source>
        <strain evidence="1 2">NBRC 107702</strain>
    </source>
</reference>
<protein>
    <submittedName>
        <fullName evidence="1">Uncharacterized protein</fullName>
    </submittedName>
</protein>
<organism evidence="1 2">
    <name type="scientific">Phytohabitans flavus</name>
    <dbReference type="NCBI Taxonomy" id="1076124"/>
    <lineage>
        <taxon>Bacteria</taxon>
        <taxon>Bacillati</taxon>
        <taxon>Actinomycetota</taxon>
        <taxon>Actinomycetes</taxon>
        <taxon>Micromonosporales</taxon>
        <taxon>Micromonosporaceae</taxon>
    </lineage>
</organism>
<gene>
    <name evidence="1" type="ORF">Pflav_042150</name>
</gene>
<accession>A0A6F8XVF0</accession>
<dbReference type="EMBL" id="AP022870">
    <property type="protein sequence ID" value="BCB77805.1"/>
    <property type="molecule type" value="Genomic_DNA"/>
</dbReference>
<name>A0A6F8XVF0_9ACTN</name>
<sequence>MAITRRWGLAALMCVLVVVAATGLRSIGTTQLTPRSHFHHHRSDLAALAAEYRRGSITGFTDLPRRMRWLSADGRAHAQCWTVDRARDRKQCVLYLRIWQNWRAESGVGFAYFSEPPVPEVYIATASGDLGVPAYELGDGWWWIE</sequence>